<proteinExistence type="predicted"/>
<reference evidence="1 2" key="2">
    <citation type="journal article" date="2009" name="PLoS ONE">
        <title>An integrated genetic and cytogenetic map of the cucumber genome.</title>
        <authorList>
            <person name="Ren Y."/>
            <person name="Zhang Z."/>
            <person name="Liu J."/>
            <person name="Staub J.E."/>
            <person name="Han Y."/>
            <person name="Cheng Z."/>
            <person name="Li X."/>
            <person name="Lu J."/>
            <person name="Miao H."/>
            <person name="Kang H."/>
            <person name="Xie B."/>
            <person name="Gu X."/>
            <person name="Wang X."/>
            <person name="Du Y."/>
            <person name="Jin W."/>
            <person name="Huang S."/>
        </authorList>
    </citation>
    <scope>NUCLEOTIDE SEQUENCE [LARGE SCALE GENOMIC DNA]</scope>
    <source>
        <strain evidence="2">cv. 9930</strain>
        <tissue evidence="1">Leaf</tissue>
    </source>
</reference>
<dbReference type="EMBL" id="ACHR03000076">
    <property type="protein sequence ID" value="KAE8637183.1"/>
    <property type="molecule type" value="Genomic_DNA"/>
</dbReference>
<dbReference type="Proteomes" id="UP000029981">
    <property type="component" value="Unassembled WGS sequence"/>
</dbReference>
<comment type="caution">
    <text evidence="1">The sequence shown here is derived from an EMBL/GenBank/DDBJ whole genome shotgun (WGS) entry which is preliminary data.</text>
</comment>
<feature type="non-terminal residue" evidence="1">
    <location>
        <position position="55"/>
    </location>
</feature>
<sequence>NTKNLNNKMMDELCEKFKINHRNSTPYHPKTNVAVEAANKNIKRVIEKKTTTYKD</sequence>
<name>A0ACB6HBB7_CUCSA</name>
<reference evidence="1 2" key="4">
    <citation type="journal article" date="2011" name="BMC Genomics">
        <title>RNA-Seq improves annotation of protein-coding genes in the cucumber genome.</title>
        <authorList>
            <person name="Li Z."/>
            <person name="Zhang Z."/>
            <person name="Yan P."/>
            <person name="Huang S."/>
            <person name="Fei Z."/>
            <person name="Lin K."/>
        </authorList>
    </citation>
    <scope>NUCLEOTIDE SEQUENCE [LARGE SCALE GENOMIC DNA]</scope>
    <source>
        <strain evidence="2">cv. 9930</strain>
        <tissue evidence="1">Leaf</tissue>
    </source>
</reference>
<reference evidence="1 2" key="1">
    <citation type="journal article" date="2009" name="Nat. Genet.">
        <title>The genome of the cucumber, Cucumis sativus L.</title>
        <authorList>
            <person name="Huang S."/>
            <person name="Li R."/>
            <person name="Zhang Z."/>
            <person name="Li L."/>
            <person name="Gu X."/>
            <person name="Fan W."/>
            <person name="Lucas W.J."/>
            <person name="Wang X."/>
            <person name="Xie B."/>
            <person name="Ni P."/>
            <person name="Ren Y."/>
            <person name="Zhu H."/>
            <person name="Li J."/>
            <person name="Lin K."/>
            <person name="Jin W."/>
            <person name="Fei Z."/>
            <person name="Li G."/>
            <person name="Staub J."/>
            <person name="Kilian A."/>
            <person name="van der Vossen E.A."/>
            <person name="Wu Y."/>
            <person name="Guo J."/>
            <person name="He J."/>
            <person name="Jia Z."/>
            <person name="Ren Y."/>
            <person name="Tian G."/>
            <person name="Lu Y."/>
            <person name="Ruan J."/>
            <person name="Qian W."/>
            <person name="Wang M."/>
            <person name="Huang Q."/>
            <person name="Li B."/>
            <person name="Xuan Z."/>
            <person name="Cao J."/>
            <person name="Asan"/>
            <person name="Wu Z."/>
            <person name="Zhang J."/>
            <person name="Cai Q."/>
            <person name="Bai Y."/>
            <person name="Zhao B."/>
            <person name="Han Y."/>
            <person name="Li Y."/>
            <person name="Li X."/>
            <person name="Wang S."/>
            <person name="Shi Q."/>
            <person name="Liu S."/>
            <person name="Cho W.K."/>
            <person name="Kim J.Y."/>
            <person name="Xu Y."/>
            <person name="Heller-Uszynska K."/>
            <person name="Miao H."/>
            <person name="Cheng Z."/>
            <person name="Zhang S."/>
            <person name="Wu J."/>
            <person name="Yang Y."/>
            <person name="Kang H."/>
            <person name="Li M."/>
            <person name="Liang H."/>
            <person name="Ren X."/>
            <person name="Shi Z."/>
            <person name="Wen M."/>
            <person name="Jian M."/>
            <person name="Yang H."/>
            <person name="Zhang G."/>
            <person name="Yang Z."/>
            <person name="Chen R."/>
            <person name="Liu S."/>
            <person name="Li J."/>
            <person name="Ma L."/>
            <person name="Liu H."/>
            <person name="Zhou Y."/>
            <person name="Zhao J."/>
            <person name="Fang X."/>
            <person name="Li G."/>
            <person name="Fang L."/>
            <person name="Li Y."/>
            <person name="Liu D."/>
            <person name="Zheng H."/>
            <person name="Zhang Y."/>
            <person name="Qin N."/>
            <person name="Li Z."/>
            <person name="Yang G."/>
            <person name="Yang S."/>
            <person name="Bolund L."/>
            <person name="Kristiansen K."/>
            <person name="Zheng H."/>
            <person name="Li S."/>
            <person name="Zhang X."/>
            <person name="Yang H."/>
            <person name="Wang J."/>
            <person name="Sun R."/>
            <person name="Zhang B."/>
            <person name="Jiang S."/>
            <person name="Wang J."/>
            <person name="Du Y."/>
            <person name="Li S."/>
        </authorList>
    </citation>
    <scope>NUCLEOTIDE SEQUENCE [LARGE SCALE GENOMIC DNA]</scope>
    <source>
        <strain evidence="2">cv. 9930</strain>
        <tissue evidence="1">Leaf</tissue>
    </source>
</reference>
<evidence type="ECO:0000313" key="1">
    <source>
        <dbReference type="EMBL" id="KAE8637183.1"/>
    </source>
</evidence>
<organism evidence="1 2">
    <name type="scientific">Cucumis sativus</name>
    <name type="common">Cucumber</name>
    <dbReference type="NCBI Taxonomy" id="3659"/>
    <lineage>
        <taxon>Eukaryota</taxon>
        <taxon>Viridiplantae</taxon>
        <taxon>Streptophyta</taxon>
        <taxon>Embryophyta</taxon>
        <taxon>Tracheophyta</taxon>
        <taxon>Spermatophyta</taxon>
        <taxon>Magnoliopsida</taxon>
        <taxon>eudicotyledons</taxon>
        <taxon>Gunneridae</taxon>
        <taxon>Pentapetalae</taxon>
        <taxon>rosids</taxon>
        <taxon>fabids</taxon>
        <taxon>Cucurbitales</taxon>
        <taxon>Cucurbitaceae</taxon>
        <taxon>Benincaseae</taxon>
        <taxon>Cucumis</taxon>
    </lineage>
</organism>
<feature type="non-terminal residue" evidence="1">
    <location>
        <position position="1"/>
    </location>
</feature>
<accession>A0ACB6HBB7</accession>
<keyword evidence="2" id="KW-1185">Reference proteome</keyword>
<gene>
    <name evidence="1" type="ORF">Csa_023572</name>
</gene>
<evidence type="ECO:0000313" key="2">
    <source>
        <dbReference type="Proteomes" id="UP000029981"/>
    </source>
</evidence>
<reference evidence="1 2" key="3">
    <citation type="journal article" date="2010" name="BMC Genomics">
        <title>Transcriptome sequencing and comparative analysis of cucumber flowers with different sex types.</title>
        <authorList>
            <person name="Guo S."/>
            <person name="Zheng Y."/>
            <person name="Joung J.G."/>
            <person name="Liu S."/>
            <person name="Zhang Z."/>
            <person name="Crasta O.R."/>
            <person name="Sobral B.W."/>
            <person name="Xu Y."/>
            <person name="Huang S."/>
            <person name="Fei Z."/>
        </authorList>
    </citation>
    <scope>NUCLEOTIDE SEQUENCE [LARGE SCALE GENOMIC DNA]</scope>
    <source>
        <strain evidence="2">cv. 9930</strain>
        <tissue evidence="1">Leaf</tissue>
    </source>
</reference>
<protein>
    <submittedName>
        <fullName evidence="1">Uncharacterized protein</fullName>
    </submittedName>
</protein>
<reference evidence="1 2" key="5">
    <citation type="journal article" date="2019" name="Gigascience">
        <title>A chromosome-scale genome assembly of cucumber (Cucumis sativus L.).</title>
        <authorList>
            <person name="Li Q."/>
            <person name="Li H."/>
            <person name="Huang W."/>
            <person name="Xu Y."/>
            <person name="Zhou Q."/>
            <person name="Wang S."/>
            <person name="Ruan J."/>
            <person name="Huang S."/>
            <person name="Zhang Z."/>
        </authorList>
    </citation>
    <scope>NUCLEOTIDE SEQUENCE [LARGE SCALE GENOMIC DNA]</scope>
    <source>
        <strain evidence="2">cv. 9930</strain>
        <tissue evidence="1">Leaf</tissue>
    </source>
</reference>